<reference evidence="1" key="1">
    <citation type="submission" date="2023-03" db="EMBL/GenBank/DDBJ databases">
        <title>Edaphobacter sp.</title>
        <authorList>
            <person name="Huber K.J."/>
            <person name="Papendorf J."/>
            <person name="Pilke C."/>
            <person name="Bunk B."/>
            <person name="Sproeer C."/>
            <person name="Pester M."/>
        </authorList>
    </citation>
    <scope>NUCLEOTIDE SEQUENCE</scope>
    <source>
        <strain evidence="1">DSM 109919</strain>
        <strain evidence="2">DSM 109920</strain>
    </source>
</reference>
<organism evidence="1">
    <name type="scientific">Edaphobacter paludis</name>
    <dbReference type="NCBI Taxonomy" id="3035702"/>
    <lineage>
        <taxon>Bacteria</taxon>
        <taxon>Pseudomonadati</taxon>
        <taxon>Acidobacteriota</taxon>
        <taxon>Terriglobia</taxon>
        <taxon>Terriglobales</taxon>
        <taxon>Acidobacteriaceae</taxon>
        <taxon>Edaphobacter</taxon>
    </lineage>
</organism>
<dbReference type="EMBL" id="CP121194">
    <property type="protein sequence ID" value="XBH11474.1"/>
    <property type="molecule type" value="Genomic_DNA"/>
</dbReference>
<dbReference type="AlphaFoldDB" id="A0AAU7D1E1"/>
<name>A0AAU7D1E1_9BACT</name>
<evidence type="ECO:0000313" key="1">
    <source>
        <dbReference type="EMBL" id="XBH11474.1"/>
    </source>
</evidence>
<dbReference type="EMBL" id="CP121195">
    <property type="protein sequence ID" value="XBH14956.1"/>
    <property type="molecule type" value="Genomic_DNA"/>
</dbReference>
<accession>A0AAU7D1E1</accession>
<gene>
    <name evidence="1" type="ORF">P4G45_07045</name>
    <name evidence="2" type="ORF">P8936_07280</name>
</gene>
<accession>A0AAU7DDQ7</accession>
<evidence type="ECO:0000313" key="2">
    <source>
        <dbReference type="EMBL" id="XBH14956.1"/>
    </source>
</evidence>
<dbReference type="KEGG" id="epl:P4G45_07045"/>
<sequence>MASVAAVEYIAVNTLGTEEGKPGQAGHTERRYKGEAAVVAEV</sequence>
<dbReference type="RefSeq" id="WP_348268966.1">
    <property type="nucleotide sequence ID" value="NZ_CP121194.1"/>
</dbReference>
<proteinExistence type="predicted"/>
<protein>
    <submittedName>
        <fullName evidence="1">Uncharacterized protein</fullName>
    </submittedName>
</protein>